<proteinExistence type="predicted"/>
<evidence type="ECO:0000313" key="2">
    <source>
        <dbReference type="Proteomes" id="UP000092993"/>
    </source>
</evidence>
<comment type="caution">
    <text evidence="1">The sequence shown here is derived from an EMBL/GenBank/DDBJ whole genome shotgun (WGS) entry which is preliminary data.</text>
</comment>
<sequence>MPSPWLLFDISYQSGLGDNKDETDIEDDKLSPSLCKELSFNSVHPGQWMAHTYDNGHLPSILKDAPLHIIQTLGKILHIQPPDTPKVYKEKALDGTKNVSTTEQDIKLKMENIVHILLMVEQIFPIAQQQLKQYRFDWDTAEHQQFAAHALPRLSKALFPRLIFSESDVTHLAYLIIFDPAMCAILSVLADKITLNNDCSIGLTVCQRI</sequence>
<dbReference type="EMBL" id="LUGG01000005">
    <property type="protein sequence ID" value="OBZ74833.1"/>
    <property type="molecule type" value="Genomic_DNA"/>
</dbReference>
<name>A0A1C7MD25_GRIFR</name>
<accession>A0A1C7MD25</accession>
<evidence type="ECO:0000313" key="1">
    <source>
        <dbReference type="EMBL" id="OBZ74833.1"/>
    </source>
</evidence>
<protein>
    <submittedName>
        <fullName evidence="1">Uncharacterized protein</fullName>
    </submittedName>
</protein>
<dbReference type="AlphaFoldDB" id="A0A1C7MD25"/>
<organism evidence="1 2">
    <name type="scientific">Grifola frondosa</name>
    <name type="common">Maitake</name>
    <name type="synonym">Polyporus frondosus</name>
    <dbReference type="NCBI Taxonomy" id="5627"/>
    <lineage>
        <taxon>Eukaryota</taxon>
        <taxon>Fungi</taxon>
        <taxon>Dikarya</taxon>
        <taxon>Basidiomycota</taxon>
        <taxon>Agaricomycotina</taxon>
        <taxon>Agaricomycetes</taxon>
        <taxon>Polyporales</taxon>
        <taxon>Grifolaceae</taxon>
        <taxon>Grifola</taxon>
    </lineage>
</organism>
<keyword evidence="2" id="KW-1185">Reference proteome</keyword>
<gene>
    <name evidence="1" type="ORF">A0H81_05261</name>
</gene>
<dbReference type="Proteomes" id="UP000092993">
    <property type="component" value="Unassembled WGS sequence"/>
</dbReference>
<reference evidence="1 2" key="1">
    <citation type="submission" date="2016-03" db="EMBL/GenBank/DDBJ databases">
        <title>Whole genome sequencing of Grifola frondosa 9006-11.</title>
        <authorList>
            <person name="Min B."/>
            <person name="Park H."/>
            <person name="Kim J.-G."/>
            <person name="Cho H."/>
            <person name="Oh Y.-L."/>
            <person name="Kong W.-S."/>
            <person name="Choi I.-G."/>
        </authorList>
    </citation>
    <scope>NUCLEOTIDE SEQUENCE [LARGE SCALE GENOMIC DNA]</scope>
    <source>
        <strain evidence="1 2">9006-11</strain>
    </source>
</reference>